<dbReference type="AlphaFoldDB" id="A0A4Y2HPJ7"/>
<comment type="caution">
    <text evidence="1">The sequence shown here is derived from an EMBL/GenBank/DDBJ whole genome shotgun (WGS) entry which is preliminary data.</text>
</comment>
<evidence type="ECO:0000313" key="2">
    <source>
        <dbReference type="Proteomes" id="UP000499080"/>
    </source>
</evidence>
<proteinExistence type="predicted"/>
<gene>
    <name evidence="1" type="ORF">AVEN_135506_1</name>
</gene>
<dbReference type="EMBL" id="BGPR01002057">
    <property type="protein sequence ID" value="GBM67009.1"/>
    <property type="molecule type" value="Genomic_DNA"/>
</dbReference>
<reference evidence="1 2" key="1">
    <citation type="journal article" date="2019" name="Sci. Rep.">
        <title>Orb-weaving spider Araneus ventricosus genome elucidates the spidroin gene catalogue.</title>
        <authorList>
            <person name="Kono N."/>
            <person name="Nakamura H."/>
            <person name="Ohtoshi R."/>
            <person name="Moran D.A.P."/>
            <person name="Shinohara A."/>
            <person name="Yoshida Y."/>
            <person name="Fujiwara M."/>
            <person name="Mori M."/>
            <person name="Tomita M."/>
            <person name="Arakawa K."/>
        </authorList>
    </citation>
    <scope>NUCLEOTIDE SEQUENCE [LARGE SCALE GENOMIC DNA]</scope>
</reference>
<keyword evidence="2" id="KW-1185">Reference proteome</keyword>
<dbReference type="Proteomes" id="UP000499080">
    <property type="component" value="Unassembled WGS sequence"/>
</dbReference>
<accession>A0A4Y2HPJ7</accession>
<organism evidence="1 2">
    <name type="scientific">Araneus ventricosus</name>
    <name type="common">Orbweaver spider</name>
    <name type="synonym">Epeira ventricosa</name>
    <dbReference type="NCBI Taxonomy" id="182803"/>
    <lineage>
        <taxon>Eukaryota</taxon>
        <taxon>Metazoa</taxon>
        <taxon>Ecdysozoa</taxon>
        <taxon>Arthropoda</taxon>
        <taxon>Chelicerata</taxon>
        <taxon>Arachnida</taxon>
        <taxon>Araneae</taxon>
        <taxon>Araneomorphae</taxon>
        <taxon>Entelegynae</taxon>
        <taxon>Araneoidea</taxon>
        <taxon>Araneidae</taxon>
        <taxon>Araneus</taxon>
    </lineage>
</organism>
<protein>
    <submittedName>
        <fullName evidence="1">Uncharacterized protein</fullName>
    </submittedName>
</protein>
<name>A0A4Y2HPJ7_ARAVE</name>
<sequence>MRKLSLGNQKLYHPRPIVASESSSTEVGVPVTIIADASRRRYVLSLEEGSKSPFHCCISRRSECLLTYPVATHPSTRRMQWSTISCAGSWDVQLWELTFYSEGFVTRTLGSSTQSDEIEKNLGNY</sequence>
<evidence type="ECO:0000313" key="1">
    <source>
        <dbReference type="EMBL" id="GBM67009.1"/>
    </source>
</evidence>